<name>A0ABP8G738_9BACT</name>
<accession>A0ABP8G738</accession>
<dbReference type="Pfam" id="PF00106">
    <property type="entry name" value="adh_short"/>
    <property type="match status" value="1"/>
</dbReference>
<proteinExistence type="inferred from homology"/>
<dbReference type="PANTHER" id="PTHR44196">
    <property type="entry name" value="DEHYDROGENASE/REDUCTASE SDR FAMILY MEMBER 7B"/>
    <property type="match status" value="1"/>
</dbReference>
<keyword evidence="4" id="KW-1185">Reference proteome</keyword>
<dbReference type="InterPro" id="IPR036291">
    <property type="entry name" value="NAD(P)-bd_dom_sf"/>
</dbReference>
<sequence length="237" mass="26607">MKKVLIVGASSGMGRALALEYARRGCRVGLTGRREGLLQEIQRQYPEQVLYSAFDVTEAGATGKLEQLVDRLGGLDLLIISAGRGSVNPELDPDTEDSINNLNVRAFCRTAVFGFRYFQQQGHGQLAAITSLAALRGNREAPAYGATKAYQTHYLEGLRQRARKLHLPVTVTDIRPGFVDNADTEGVRRFWSVPLEKAGRQLFRAIEKKRKIVYVSRRWTLVALLLKVMPRFIYDRL</sequence>
<reference evidence="4" key="1">
    <citation type="journal article" date="2019" name="Int. J. Syst. Evol. Microbiol.">
        <title>The Global Catalogue of Microorganisms (GCM) 10K type strain sequencing project: providing services to taxonomists for standard genome sequencing and annotation.</title>
        <authorList>
            <consortium name="The Broad Institute Genomics Platform"/>
            <consortium name="The Broad Institute Genome Sequencing Center for Infectious Disease"/>
            <person name="Wu L."/>
            <person name="Ma J."/>
        </authorList>
    </citation>
    <scope>NUCLEOTIDE SEQUENCE [LARGE SCALE GENOMIC DNA]</scope>
    <source>
        <strain evidence="4">JCM 17664</strain>
    </source>
</reference>
<evidence type="ECO:0000256" key="2">
    <source>
        <dbReference type="ARBA" id="ARBA00023002"/>
    </source>
</evidence>
<gene>
    <name evidence="3" type="ORF">GCM10023143_31730</name>
</gene>
<dbReference type="PANTHER" id="PTHR44196:SF3">
    <property type="entry name" value="SHORT CHAIN DEHYDROGENASE FAMILY PROTEIN"/>
    <property type="match status" value="1"/>
</dbReference>
<dbReference type="Gene3D" id="3.40.50.720">
    <property type="entry name" value="NAD(P)-binding Rossmann-like Domain"/>
    <property type="match status" value="1"/>
</dbReference>
<evidence type="ECO:0000256" key="1">
    <source>
        <dbReference type="ARBA" id="ARBA00006484"/>
    </source>
</evidence>
<dbReference type="RefSeq" id="WP_344981177.1">
    <property type="nucleotide sequence ID" value="NZ_BAABFN010000022.1"/>
</dbReference>
<dbReference type="PRINTS" id="PR00081">
    <property type="entry name" value="GDHRDH"/>
</dbReference>
<dbReference type="InterPro" id="IPR002347">
    <property type="entry name" value="SDR_fam"/>
</dbReference>
<dbReference type="EMBL" id="BAABFN010000022">
    <property type="protein sequence ID" value="GAA4318754.1"/>
    <property type="molecule type" value="Genomic_DNA"/>
</dbReference>
<dbReference type="SUPFAM" id="SSF51735">
    <property type="entry name" value="NAD(P)-binding Rossmann-fold domains"/>
    <property type="match status" value="1"/>
</dbReference>
<comment type="caution">
    <text evidence="3">The sequence shown here is derived from an EMBL/GenBank/DDBJ whole genome shotgun (WGS) entry which is preliminary data.</text>
</comment>
<keyword evidence="2" id="KW-0560">Oxidoreductase</keyword>
<evidence type="ECO:0000313" key="3">
    <source>
        <dbReference type="EMBL" id="GAA4318754.1"/>
    </source>
</evidence>
<evidence type="ECO:0000313" key="4">
    <source>
        <dbReference type="Proteomes" id="UP001501207"/>
    </source>
</evidence>
<organism evidence="3 4">
    <name type="scientific">Compostibacter hankyongensis</name>
    <dbReference type="NCBI Taxonomy" id="1007089"/>
    <lineage>
        <taxon>Bacteria</taxon>
        <taxon>Pseudomonadati</taxon>
        <taxon>Bacteroidota</taxon>
        <taxon>Chitinophagia</taxon>
        <taxon>Chitinophagales</taxon>
        <taxon>Chitinophagaceae</taxon>
        <taxon>Compostibacter</taxon>
    </lineage>
</organism>
<dbReference type="Proteomes" id="UP001501207">
    <property type="component" value="Unassembled WGS sequence"/>
</dbReference>
<comment type="similarity">
    <text evidence="1">Belongs to the short-chain dehydrogenases/reductases (SDR) family.</text>
</comment>
<protein>
    <submittedName>
        <fullName evidence="3">SDR family NAD(P)-dependent oxidoreductase</fullName>
    </submittedName>
</protein>